<evidence type="ECO:0000313" key="4">
    <source>
        <dbReference type="Proteomes" id="UP000060602"/>
    </source>
</evidence>
<dbReference type="AlphaFoldDB" id="A0A0X8NYA6"/>
<dbReference type="EMBL" id="CP014060">
    <property type="protein sequence ID" value="AMG36536.1"/>
    <property type="molecule type" value="Genomic_DNA"/>
</dbReference>
<keyword evidence="2" id="KW-0812">Transmembrane</keyword>
<feature type="transmembrane region" description="Helical" evidence="2">
    <location>
        <begin position="127"/>
        <end position="149"/>
    </location>
</feature>
<proteinExistence type="predicted"/>
<keyword evidence="2" id="KW-0472">Membrane</keyword>
<evidence type="ECO:0000313" key="3">
    <source>
        <dbReference type="EMBL" id="AMG36536.1"/>
    </source>
</evidence>
<organism evidence="3 4">
    <name type="scientific">Alcaligenes xylosoxydans xylosoxydans</name>
    <name type="common">Achromobacter xylosoxidans</name>
    <dbReference type="NCBI Taxonomy" id="85698"/>
    <lineage>
        <taxon>Bacteria</taxon>
        <taxon>Pseudomonadati</taxon>
        <taxon>Pseudomonadota</taxon>
        <taxon>Betaproteobacteria</taxon>
        <taxon>Burkholderiales</taxon>
        <taxon>Alcaligenaceae</taxon>
        <taxon>Achromobacter</taxon>
    </lineage>
</organism>
<evidence type="ECO:0000256" key="2">
    <source>
        <dbReference type="SAM" id="Phobius"/>
    </source>
</evidence>
<dbReference type="RefSeq" id="WP_061072092.1">
    <property type="nucleotide sequence ID" value="NZ_CP014060.2"/>
</dbReference>
<feature type="region of interest" description="Disordered" evidence="1">
    <location>
        <begin position="68"/>
        <end position="90"/>
    </location>
</feature>
<keyword evidence="2" id="KW-1133">Transmembrane helix</keyword>
<accession>A0A0X8NYA6</accession>
<gene>
    <name evidence="3" type="ORF">AL504_11175</name>
</gene>
<evidence type="ECO:0000256" key="1">
    <source>
        <dbReference type="SAM" id="MobiDB-lite"/>
    </source>
</evidence>
<name>A0A0X8NYA6_ALCXX</name>
<sequence>MNTAQLSVLPDDLAAVSLTPLRRATQRARAAYARFTGLAMPWATAPAGGHANGAASIDLSVPAAGGVATPAQVEPRKRSGTQPGRWPFPPAAADAVPVGNVVQAPRERSLGNATVEPVSDQVSVKSMVLDVVLVLAWGAMIPALMWLGVAGGF</sequence>
<protein>
    <submittedName>
        <fullName evidence="3">Uncharacterized protein</fullName>
    </submittedName>
</protein>
<dbReference type="Proteomes" id="UP000060602">
    <property type="component" value="Chromosome"/>
</dbReference>
<reference evidence="4" key="1">
    <citation type="submission" date="2015-12" db="EMBL/GenBank/DDBJ databases">
        <title>FDA dAtabase for Regulatory Grade micrObial Sequences (FDA-ARGOS): Supporting development and validation of Infectious Disease Dx tests.</title>
        <authorList>
            <person name="Case J."/>
            <person name="Tallon L."/>
            <person name="Sadzewicz L."/>
            <person name="Sengamalay N."/>
            <person name="Ott S."/>
            <person name="Godinez A."/>
            <person name="Nagaraj S."/>
            <person name="Nadendla S."/>
            <person name="Sichtig H."/>
        </authorList>
    </citation>
    <scope>NUCLEOTIDE SEQUENCE [LARGE SCALE GENOMIC DNA]</scope>
    <source>
        <strain evidence="4">FDAARGOS_147</strain>
    </source>
</reference>